<reference evidence="2" key="1">
    <citation type="submission" date="2016-04" db="EMBL/GenBank/DDBJ databases">
        <authorList>
            <person name="Nguyen H.D."/>
            <person name="Samba Siva P."/>
            <person name="Cullis J."/>
            <person name="Levesque C.A."/>
            <person name="Hambleton S."/>
        </authorList>
    </citation>
    <scope>NUCLEOTIDE SEQUENCE</scope>
    <source>
        <strain evidence="2">DAOMC 236416</strain>
    </source>
</reference>
<feature type="region of interest" description="Disordered" evidence="1">
    <location>
        <begin position="87"/>
        <end position="124"/>
    </location>
</feature>
<sequence>MSSSTQPEPTLAPASGTATEGDVKPALTLEDISRLLDTKIAVQTATLALSTSEVKSDMARLRGDVLDRLDGHDHAIADIGRRLSILESNSSTGPTDASIPPPSVATAPPAVPTTRPPFATPYLGQAGPALTPTVPPTVAPALGRVGLGLAAQPWTRSDGRPGLSSSDDARLEARGESQPLAASEPSTTNEKVLYCKSERLGELRGDPLDLEFWIGTVRDVARTNPSRA</sequence>
<dbReference type="EMBL" id="LWDF02001009">
    <property type="protein sequence ID" value="KAE8240701.1"/>
    <property type="molecule type" value="Genomic_DNA"/>
</dbReference>
<evidence type="ECO:0000313" key="2">
    <source>
        <dbReference type="EMBL" id="KAE8240701.1"/>
    </source>
</evidence>
<dbReference type="Proteomes" id="UP000077521">
    <property type="component" value="Unassembled WGS sequence"/>
</dbReference>
<feature type="region of interest" description="Disordered" evidence="1">
    <location>
        <begin position="1"/>
        <end position="23"/>
    </location>
</feature>
<protein>
    <submittedName>
        <fullName evidence="2">Uncharacterized protein</fullName>
    </submittedName>
</protein>
<evidence type="ECO:0000313" key="3">
    <source>
        <dbReference type="Proteomes" id="UP000077521"/>
    </source>
</evidence>
<proteinExistence type="predicted"/>
<dbReference type="AlphaFoldDB" id="A0A177T488"/>
<organism evidence="2 3">
    <name type="scientific">Tilletia indica</name>
    <dbReference type="NCBI Taxonomy" id="43049"/>
    <lineage>
        <taxon>Eukaryota</taxon>
        <taxon>Fungi</taxon>
        <taxon>Dikarya</taxon>
        <taxon>Basidiomycota</taxon>
        <taxon>Ustilaginomycotina</taxon>
        <taxon>Exobasidiomycetes</taxon>
        <taxon>Tilletiales</taxon>
        <taxon>Tilletiaceae</taxon>
        <taxon>Tilletia</taxon>
    </lineage>
</organism>
<feature type="region of interest" description="Disordered" evidence="1">
    <location>
        <begin position="152"/>
        <end position="189"/>
    </location>
</feature>
<comment type="caution">
    <text evidence="2">The sequence shown here is derived from an EMBL/GenBank/DDBJ whole genome shotgun (WGS) entry which is preliminary data.</text>
</comment>
<name>A0A177T488_9BASI</name>
<evidence type="ECO:0000256" key="1">
    <source>
        <dbReference type="SAM" id="MobiDB-lite"/>
    </source>
</evidence>
<reference evidence="2" key="2">
    <citation type="journal article" date="2019" name="IMA Fungus">
        <title>Genome sequencing and comparison of five Tilletia species to identify candidate genes for the detection of regulated species infecting wheat.</title>
        <authorList>
            <person name="Nguyen H.D.T."/>
            <person name="Sultana T."/>
            <person name="Kesanakurti P."/>
            <person name="Hambleton S."/>
        </authorList>
    </citation>
    <scope>NUCLEOTIDE SEQUENCE</scope>
    <source>
        <strain evidence="2">DAOMC 236416</strain>
    </source>
</reference>
<keyword evidence="3" id="KW-1185">Reference proteome</keyword>
<gene>
    <name evidence="2" type="ORF">A4X13_0g7641</name>
</gene>
<accession>A0A177T488</accession>
<feature type="compositionally biased region" description="Pro residues" evidence="1">
    <location>
        <begin position="99"/>
        <end position="119"/>
    </location>
</feature>